<keyword evidence="2 7" id="KW-0285">Flavoprotein</keyword>
<dbReference type="Gene3D" id="3.40.109.10">
    <property type="entry name" value="NADH Oxidase"/>
    <property type="match status" value="1"/>
</dbReference>
<evidence type="ECO:0000256" key="1">
    <source>
        <dbReference type="ARBA" id="ARBA00007118"/>
    </source>
</evidence>
<dbReference type="InterPro" id="IPR029479">
    <property type="entry name" value="Nitroreductase"/>
</dbReference>
<feature type="binding site" description="in other chain" evidence="8">
    <location>
        <begin position="10"/>
        <end position="12"/>
    </location>
    <ligand>
        <name>FMN</name>
        <dbReference type="ChEBI" id="CHEBI:58210"/>
        <note>ligand shared between dimeric partners</note>
    </ligand>
</feature>
<dbReference type="PIRSF" id="PIRSF000232">
    <property type="entry name" value="YdjA"/>
    <property type="match status" value="1"/>
</dbReference>
<evidence type="ECO:0000313" key="10">
    <source>
        <dbReference type="EMBL" id="KAB0300152.1"/>
    </source>
</evidence>
<feature type="binding site" description="in other chain" evidence="8">
    <location>
        <begin position="137"/>
        <end position="139"/>
    </location>
    <ligand>
        <name>FMN</name>
        <dbReference type="ChEBI" id="CHEBI:58210"/>
        <note>ligand shared between dimeric partners</note>
    </ligand>
</feature>
<evidence type="ECO:0000256" key="5">
    <source>
        <dbReference type="ARBA" id="ARBA00023002"/>
    </source>
</evidence>
<keyword evidence="5 7" id="KW-0560">Oxidoreductase</keyword>
<evidence type="ECO:0000256" key="3">
    <source>
        <dbReference type="ARBA" id="ARBA00022643"/>
    </source>
</evidence>
<evidence type="ECO:0000256" key="2">
    <source>
        <dbReference type="ARBA" id="ARBA00022630"/>
    </source>
</evidence>
<accession>A0A5N3S1H2</accession>
<dbReference type="EMBL" id="VXDD01000005">
    <property type="protein sequence ID" value="KAB0300152.1"/>
    <property type="molecule type" value="Genomic_DNA"/>
</dbReference>
<dbReference type="AlphaFoldDB" id="A0A5N3S1H2"/>
<protein>
    <recommendedName>
        <fullName evidence="7">Putative NAD(P)H nitroreductase</fullName>
        <ecNumber evidence="7">1.-.-.-</ecNumber>
    </recommendedName>
</protein>
<keyword evidence="4 7" id="KW-0521">NADP</keyword>
<evidence type="ECO:0000256" key="7">
    <source>
        <dbReference type="PIRNR" id="PIRNR000232"/>
    </source>
</evidence>
<evidence type="ECO:0000256" key="4">
    <source>
        <dbReference type="ARBA" id="ARBA00022857"/>
    </source>
</evidence>
<evidence type="ECO:0000259" key="9">
    <source>
        <dbReference type="Pfam" id="PF00881"/>
    </source>
</evidence>
<dbReference type="PANTHER" id="PTHR43821:SF1">
    <property type="entry name" value="NAD(P)H NITROREDUCTASE YDJA-RELATED"/>
    <property type="match status" value="1"/>
</dbReference>
<feature type="domain" description="Nitroreductase" evidence="9">
    <location>
        <begin position="17"/>
        <end position="165"/>
    </location>
</feature>
<dbReference type="PANTHER" id="PTHR43821">
    <property type="entry name" value="NAD(P)H NITROREDUCTASE YDJA-RELATED"/>
    <property type="match status" value="1"/>
</dbReference>
<comment type="similarity">
    <text evidence="1 7">Belongs to the nitroreductase family.</text>
</comment>
<dbReference type="Proteomes" id="UP000326687">
    <property type="component" value="Unassembled WGS sequence"/>
</dbReference>
<dbReference type="InterPro" id="IPR026021">
    <property type="entry name" value="YdjA-like"/>
</dbReference>
<comment type="caution">
    <text evidence="10">The sequence shown here is derived from an EMBL/GenBank/DDBJ whole genome shotgun (WGS) entry which is preliminary data.</text>
</comment>
<reference evidence="10 11" key="1">
    <citation type="submission" date="2019-09" db="EMBL/GenBank/DDBJ databases">
        <title>Vibrio Fortis S7-72.</title>
        <authorList>
            <person name="Das S.K."/>
        </authorList>
    </citation>
    <scope>NUCLEOTIDE SEQUENCE [LARGE SCALE GENOMIC DNA]</scope>
    <source>
        <strain evidence="10 11">S7-72</strain>
    </source>
</reference>
<evidence type="ECO:0000313" key="11">
    <source>
        <dbReference type="Proteomes" id="UP000326687"/>
    </source>
</evidence>
<dbReference type="EC" id="1.-.-.-" evidence="7"/>
<evidence type="ECO:0000256" key="8">
    <source>
        <dbReference type="PIRSR" id="PIRSR000232-1"/>
    </source>
</evidence>
<dbReference type="GO" id="GO:0016491">
    <property type="term" value="F:oxidoreductase activity"/>
    <property type="evidence" value="ECO:0007669"/>
    <property type="project" value="UniProtKB-UniRule"/>
</dbReference>
<organism evidence="10 11">
    <name type="scientific">Vibrio fortis</name>
    <dbReference type="NCBI Taxonomy" id="212667"/>
    <lineage>
        <taxon>Bacteria</taxon>
        <taxon>Pseudomonadati</taxon>
        <taxon>Pseudomonadota</taxon>
        <taxon>Gammaproteobacteria</taxon>
        <taxon>Vibrionales</taxon>
        <taxon>Vibrionaceae</taxon>
        <taxon>Vibrio</taxon>
    </lineage>
</organism>
<evidence type="ECO:0000256" key="6">
    <source>
        <dbReference type="ARBA" id="ARBA00023027"/>
    </source>
</evidence>
<sequence>MNPLEPLLDRRSYSFSKLTYPGPSDQELKQLFDLVMTTPDHGNIKPWKFVVARGENMKKAGEMALELYKRQSPDGQVSEDGKRSAEYISNLPMMILVMTNVDPNHKKVTIWDQHLSAAAAAQNIMSGLHLMGYGGLWYTFLANEQVKPLFGMKTDDQIVGAIAVGTPLPEFVKKIKRQSPAKYCFEWQGLGVPPSELFEK</sequence>
<dbReference type="CDD" id="cd02135">
    <property type="entry name" value="YdjA-like"/>
    <property type="match status" value="1"/>
</dbReference>
<feature type="binding site" evidence="8">
    <location>
        <position position="41"/>
    </location>
    <ligand>
        <name>FMN</name>
        <dbReference type="ChEBI" id="CHEBI:58210"/>
        <note>ligand shared between dimeric partners</note>
    </ligand>
</feature>
<keyword evidence="6 7" id="KW-0520">NAD</keyword>
<proteinExistence type="inferred from homology"/>
<dbReference type="SUPFAM" id="SSF55469">
    <property type="entry name" value="FMN-dependent nitroreductase-like"/>
    <property type="match status" value="1"/>
</dbReference>
<dbReference type="Pfam" id="PF00881">
    <property type="entry name" value="Nitroreductase"/>
    <property type="match status" value="1"/>
</dbReference>
<name>A0A5N3S1H2_9VIBR</name>
<dbReference type="RefSeq" id="WP_150897561.1">
    <property type="nucleotide sequence ID" value="NZ_VXDD01000005.1"/>
</dbReference>
<dbReference type="InterPro" id="IPR052530">
    <property type="entry name" value="NAD(P)H_nitroreductase"/>
</dbReference>
<comment type="cofactor">
    <cofactor evidence="8">
        <name>FMN</name>
        <dbReference type="ChEBI" id="CHEBI:58210"/>
    </cofactor>
    <text evidence="8">Binds 1 FMN per subunit.</text>
</comment>
<keyword evidence="3 7" id="KW-0288">FMN</keyword>
<dbReference type="InterPro" id="IPR000415">
    <property type="entry name" value="Nitroreductase-like"/>
</dbReference>
<gene>
    <name evidence="10" type="ORF">F2Z80_23910</name>
</gene>